<name>A0A6J5KRQ2_9CAUD</name>
<accession>A0A6J5KRQ2</accession>
<dbReference type="EMBL" id="LR796175">
    <property type="protein sequence ID" value="CAB4123875.1"/>
    <property type="molecule type" value="Genomic_DNA"/>
</dbReference>
<sequence length="135" mass="14881">MAASESVISLPFSVDAYGNITRSTEQSKIWMDRVHTVVGTAVRERVMRPEFGTKIPLSVFNNADTAQDSIRSEIFNAFGTYLPALTFNGVVIDFDEINDLISVDVTYSLPNNQEMNTTIGVATISGTKIISEEIR</sequence>
<protein>
    <submittedName>
        <fullName evidence="1">Baseplate wedge subunit</fullName>
    </submittedName>
</protein>
<reference evidence="1" key="1">
    <citation type="submission" date="2020-04" db="EMBL/GenBank/DDBJ databases">
        <authorList>
            <person name="Chiriac C."/>
            <person name="Salcher M."/>
            <person name="Ghai R."/>
            <person name="Kavagutti S V."/>
        </authorList>
    </citation>
    <scope>NUCLEOTIDE SEQUENCE</scope>
</reference>
<gene>
    <name evidence="1" type="ORF">UFOVP45_45</name>
</gene>
<organism evidence="1">
    <name type="scientific">uncultured Caudovirales phage</name>
    <dbReference type="NCBI Taxonomy" id="2100421"/>
    <lineage>
        <taxon>Viruses</taxon>
        <taxon>Duplodnaviria</taxon>
        <taxon>Heunggongvirae</taxon>
        <taxon>Uroviricota</taxon>
        <taxon>Caudoviricetes</taxon>
        <taxon>Peduoviridae</taxon>
        <taxon>Maltschvirus</taxon>
        <taxon>Maltschvirus maltsch</taxon>
    </lineage>
</organism>
<proteinExistence type="predicted"/>
<evidence type="ECO:0000313" key="1">
    <source>
        <dbReference type="EMBL" id="CAB4123875.1"/>
    </source>
</evidence>
<dbReference type="Gene3D" id="3.10.450.40">
    <property type="match status" value="1"/>
</dbReference>
<dbReference type="SUPFAM" id="SSF160719">
    <property type="entry name" value="gpW/gp25-like"/>
    <property type="match status" value="1"/>
</dbReference>